<keyword evidence="9 13" id="KW-0472">Membrane</keyword>
<dbReference type="OrthoDB" id="6381924at2759"/>
<keyword evidence="10 12" id="KW-0739">Sodium transport</keyword>
<keyword evidence="14" id="KW-1185">Reference proteome</keyword>
<evidence type="ECO:0000313" key="15">
    <source>
        <dbReference type="RefSeq" id="XP_018023291.2"/>
    </source>
</evidence>
<dbReference type="AlphaFoldDB" id="A0A8B7PDE6"/>
<dbReference type="InterPro" id="IPR001873">
    <property type="entry name" value="ENaC"/>
</dbReference>
<organism evidence="14 15">
    <name type="scientific">Hyalella azteca</name>
    <name type="common">Amphipod</name>
    <dbReference type="NCBI Taxonomy" id="294128"/>
    <lineage>
        <taxon>Eukaryota</taxon>
        <taxon>Metazoa</taxon>
        <taxon>Ecdysozoa</taxon>
        <taxon>Arthropoda</taxon>
        <taxon>Crustacea</taxon>
        <taxon>Multicrustacea</taxon>
        <taxon>Malacostraca</taxon>
        <taxon>Eumalacostraca</taxon>
        <taxon>Peracarida</taxon>
        <taxon>Amphipoda</taxon>
        <taxon>Senticaudata</taxon>
        <taxon>Talitrida</taxon>
        <taxon>Talitroidea</taxon>
        <taxon>Hyalellidae</taxon>
        <taxon>Hyalella</taxon>
    </lineage>
</organism>
<accession>A0A8B7PDE6</accession>
<keyword evidence="11 12" id="KW-0407">Ion channel</keyword>
<dbReference type="PANTHER" id="PTHR11690:SF300">
    <property type="entry name" value="PICKPOCKET PROTEIN 19"/>
    <property type="match status" value="1"/>
</dbReference>
<dbReference type="KEGG" id="hazt:108679203"/>
<evidence type="ECO:0000256" key="4">
    <source>
        <dbReference type="ARBA" id="ARBA00022461"/>
    </source>
</evidence>
<comment type="subcellular location">
    <subcellularLocation>
        <location evidence="1">Membrane</location>
        <topology evidence="1">Multi-pass membrane protein</topology>
    </subcellularLocation>
</comment>
<dbReference type="GeneID" id="108679203"/>
<keyword evidence="8 12" id="KW-0406">Ion transport</keyword>
<dbReference type="Gene3D" id="1.10.287.770">
    <property type="entry name" value="YojJ-like"/>
    <property type="match status" value="1"/>
</dbReference>
<evidence type="ECO:0000256" key="6">
    <source>
        <dbReference type="ARBA" id="ARBA00022989"/>
    </source>
</evidence>
<dbReference type="GO" id="GO:0015280">
    <property type="term" value="F:ligand-gated sodium channel activity"/>
    <property type="evidence" value="ECO:0007669"/>
    <property type="project" value="TreeGrafter"/>
</dbReference>
<keyword evidence="4 12" id="KW-0894">Sodium channel</keyword>
<evidence type="ECO:0000256" key="9">
    <source>
        <dbReference type="ARBA" id="ARBA00023136"/>
    </source>
</evidence>
<gene>
    <name evidence="15" type="primary">LOC108679203</name>
</gene>
<evidence type="ECO:0000313" key="14">
    <source>
        <dbReference type="Proteomes" id="UP000694843"/>
    </source>
</evidence>
<proteinExistence type="inferred from homology"/>
<reference evidence="15" key="1">
    <citation type="submission" date="2025-08" db="UniProtKB">
        <authorList>
            <consortium name="RefSeq"/>
        </authorList>
    </citation>
    <scope>IDENTIFICATION</scope>
    <source>
        <tissue evidence="15">Whole organism</tissue>
    </source>
</reference>
<evidence type="ECO:0000256" key="5">
    <source>
        <dbReference type="ARBA" id="ARBA00022692"/>
    </source>
</evidence>
<evidence type="ECO:0000256" key="13">
    <source>
        <dbReference type="SAM" id="Phobius"/>
    </source>
</evidence>
<keyword evidence="6 13" id="KW-1133">Transmembrane helix</keyword>
<evidence type="ECO:0000256" key="3">
    <source>
        <dbReference type="ARBA" id="ARBA00022448"/>
    </source>
</evidence>
<dbReference type="RefSeq" id="XP_018023291.2">
    <property type="nucleotide sequence ID" value="XM_018167802.2"/>
</dbReference>
<dbReference type="PANTHER" id="PTHR11690">
    <property type="entry name" value="AMILORIDE-SENSITIVE SODIUM CHANNEL-RELATED"/>
    <property type="match status" value="1"/>
</dbReference>
<evidence type="ECO:0000256" key="1">
    <source>
        <dbReference type="ARBA" id="ARBA00004141"/>
    </source>
</evidence>
<dbReference type="Gene3D" id="2.60.470.10">
    <property type="entry name" value="Acid-sensing ion channels like domains"/>
    <property type="match status" value="1"/>
</dbReference>
<evidence type="ECO:0000256" key="10">
    <source>
        <dbReference type="ARBA" id="ARBA00023201"/>
    </source>
</evidence>
<keyword evidence="7" id="KW-0915">Sodium</keyword>
<sequence>MCVKCHALPVEFNVSSYEASLLSSVMVGKVAFTEHLINNANTANRDYHELLKRLNTTERDIWRKLAYRCEDLILACVFQRVSFSGQECCEKHFITVLGNLGLTFVTKNKILQDREAVAAGLSLDLRVPVKPLSLDWDNMNYRATVLQSGLRINILSDDKGYDSEVSSLVSVTTGERAMVAVSYTKIDNTGLHQSIVPWWDSSLSCTPSHAPYEERAVVGQNCHAASVHKCTKMRAGHLPLLERNCVLVTYPFWNGKDRFCDIDDHVYLMETGVNASQECQQNFFNECGAACEETVYTYSTQNTVLTYQLEKPRNDSWYVQGAFTMFYTKLSYTLFSQSRPDLMILLSSLGGQIGLFTGASLITFSEFIIVLLAVMIFITSRLYDYCVMSSVIQE</sequence>
<keyword evidence="3 12" id="KW-0813">Transport</keyword>
<protein>
    <submittedName>
        <fullName evidence="15">Acid-sensing ion channel 4-B</fullName>
    </submittedName>
</protein>
<keyword evidence="5 12" id="KW-0812">Transmembrane</keyword>
<name>A0A8B7PDE6_HYAAZ</name>
<feature type="transmembrane region" description="Helical" evidence="13">
    <location>
        <begin position="355"/>
        <end position="378"/>
    </location>
</feature>
<dbReference type="GO" id="GO:0005886">
    <property type="term" value="C:plasma membrane"/>
    <property type="evidence" value="ECO:0007669"/>
    <property type="project" value="TreeGrafter"/>
</dbReference>
<evidence type="ECO:0000256" key="2">
    <source>
        <dbReference type="ARBA" id="ARBA00007193"/>
    </source>
</evidence>
<comment type="similarity">
    <text evidence="2 12">Belongs to the amiloride-sensitive sodium channel (TC 1.A.6) family.</text>
</comment>
<dbReference type="Proteomes" id="UP000694843">
    <property type="component" value="Unplaced"/>
</dbReference>
<evidence type="ECO:0000256" key="12">
    <source>
        <dbReference type="RuleBase" id="RU000679"/>
    </source>
</evidence>
<evidence type="ECO:0000256" key="11">
    <source>
        <dbReference type="ARBA" id="ARBA00023303"/>
    </source>
</evidence>
<evidence type="ECO:0000256" key="8">
    <source>
        <dbReference type="ARBA" id="ARBA00023065"/>
    </source>
</evidence>
<dbReference type="Pfam" id="PF00858">
    <property type="entry name" value="ASC"/>
    <property type="match status" value="1"/>
</dbReference>
<evidence type="ECO:0000256" key="7">
    <source>
        <dbReference type="ARBA" id="ARBA00023053"/>
    </source>
</evidence>